<sequence>MQKTKAPKTQHKDAKTMFLLGDEAREEAKKSIKGLVAHAKASDEDHHSALYLVINTKIHLVKENDHTPRIIPLTHKLHKIDERTICLITNDPVNFYKDELQKKGLPTEDLFRQIISFTKAKLFGHSKKALVRLYKENEVILADARIYKKLPDVLGPQFYARNKKVPYIIQMAKPEPGIRTHGKRELRVDPKYVRNQVKAITGNTSYIPPAGGFCFHVVVGYTDWKTLEILTNINDVILYFVDEKYKPVGGLLGKLSNLHSVLIRTSDSIAMPVMKKKEEAAEEDESGSEFDFE</sequence>
<dbReference type="VEuPathDB" id="FungiDB:CJJ07_001324"/>
<dbReference type="VEuPathDB" id="FungiDB:B9J08_003135"/>
<comment type="caution">
    <text evidence="1">The sequence shown here is derived from an EMBL/GenBank/DDBJ whole genome shotgun (WGS) entry which is preliminary data.</text>
</comment>
<dbReference type="EMBL" id="LGST01000037">
    <property type="protein sequence ID" value="KND98054.1"/>
    <property type="molecule type" value="Genomic_DNA"/>
</dbReference>
<dbReference type="InterPro" id="IPR016095">
    <property type="entry name" value="Ribosomal_uL1_3-a/b-sand"/>
</dbReference>
<dbReference type="VEuPathDB" id="FungiDB:QG37_05291"/>
<dbReference type="SUPFAM" id="SSF56808">
    <property type="entry name" value="Ribosomal protein L1"/>
    <property type="match status" value="1"/>
</dbReference>
<dbReference type="AlphaFoldDB" id="A0A0L0NVN6"/>
<dbReference type="CDD" id="cd00403">
    <property type="entry name" value="Ribosomal_L1"/>
    <property type="match status" value="1"/>
</dbReference>
<dbReference type="InterPro" id="IPR023674">
    <property type="entry name" value="Ribosomal_uL1-like"/>
</dbReference>
<accession>A0A0L0NVN6</accession>
<dbReference type="Gene3D" id="3.40.50.790">
    <property type="match status" value="1"/>
</dbReference>
<evidence type="ECO:0008006" key="3">
    <source>
        <dbReference type="Google" id="ProtNLM"/>
    </source>
</evidence>
<gene>
    <name evidence="1" type="ORF">QG37_05291</name>
</gene>
<evidence type="ECO:0000313" key="2">
    <source>
        <dbReference type="Proteomes" id="UP000037122"/>
    </source>
</evidence>
<protein>
    <recommendedName>
        <fullName evidence="3">Ribosome biogenesis protein UTP30</fullName>
    </recommendedName>
</protein>
<dbReference type="Proteomes" id="UP000037122">
    <property type="component" value="Unassembled WGS sequence"/>
</dbReference>
<dbReference type="Pfam" id="PF00687">
    <property type="entry name" value="Ribosomal_L1"/>
    <property type="match status" value="1"/>
</dbReference>
<proteinExistence type="predicted"/>
<dbReference type="VEuPathDB" id="FungiDB:CJI97_003207"/>
<dbReference type="VEuPathDB" id="FungiDB:CJI96_0001669"/>
<dbReference type="InterPro" id="IPR028364">
    <property type="entry name" value="Ribosomal_uL1/biogenesis"/>
</dbReference>
<evidence type="ECO:0000313" key="1">
    <source>
        <dbReference type="EMBL" id="KND98054.1"/>
    </source>
</evidence>
<reference evidence="2" key="1">
    <citation type="journal article" date="2015" name="BMC Genomics">
        <title>Draft genome of a commonly misdiagnosed multidrug resistant pathogen Candida auris.</title>
        <authorList>
            <person name="Chatterjee S."/>
            <person name="Alampalli S.V."/>
            <person name="Nageshan R.K."/>
            <person name="Chettiar S.T."/>
            <person name="Joshi S."/>
            <person name="Tatu U.S."/>
        </authorList>
    </citation>
    <scope>NUCLEOTIDE SEQUENCE [LARGE SCALE GENOMIC DNA]</scope>
    <source>
        <strain evidence="2">6684</strain>
    </source>
</reference>
<organism evidence="1 2">
    <name type="scientific">Candidozyma auris</name>
    <name type="common">Yeast</name>
    <name type="synonym">Candida auris</name>
    <dbReference type="NCBI Taxonomy" id="498019"/>
    <lineage>
        <taxon>Eukaryota</taxon>
        <taxon>Fungi</taxon>
        <taxon>Dikarya</taxon>
        <taxon>Ascomycota</taxon>
        <taxon>Saccharomycotina</taxon>
        <taxon>Pichiomycetes</taxon>
        <taxon>Metschnikowiaceae</taxon>
        <taxon>Candidozyma</taxon>
    </lineage>
</organism>
<name>A0A0L0NVN6_CANAR</name>
<dbReference type="VEuPathDB" id="FungiDB:CJJ09_000971"/>